<name>A0A9J5WRQ2_SOLCO</name>
<feature type="domain" description="Ubiquitin-like" evidence="1">
    <location>
        <begin position="1"/>
        <end position="57"/>
    </location>
</feature>
<dbReference type="SUPFAM" id="SSF54236">
    <property type="entry name" value="Ubiquitin-like"/>
    <property type="match status" value="2"/>
</dbReference>
<dbReference type="AlphaFoldDB" id="A0A9J5WRQ2"/>
<comment type="caution">
    <text evidence="2">The sequence shown here is derived from an EMBL/GenBank/DDBJ whole genome shotgun (WGS) entry which is preliminary data.</text>
</comment>
<organism evidence="2 3">
    <name type="scientific">Solanum commersonii</name>
    <name type="common">Commerson's wild potato</name>
    <name type="synonym">Commerson's nightshade</name>
    <dbReference type="NCBI Taxonomy" id="4109"/>
    <lineage>
        <taxon>Eukaryota</taxon>
        <taxon>Viridiplantae</taxon>
        <taxon>Streptophyta</taxon>
        <taxon>Embryophyta</taxon>
        <taxon>Tracheophyta</taxon>
        <taxon>Spermatophyta</taxon>
        <taxon>Magnoliopsida</taxon>
        <taxon>eudicotyledons</taxon>
        <taxon>Gunneridae</taxon>
        <taxon>Pentapetalae</taxon>
        <taxon>asterids</taxon>
        <taxon>lamiids</taxon>
        <taxon>Solanales</taxon>
        <taxon>Solanaceae</taxon>
        <taxon>Solanoideae</taxon>
        <taxon>Solaneae</taxon>
        <taxon>Solanum</taxon>
    </lineage>
</organism>
<proteinExistence type="predicted"/>
<gene>
    <name evidence="2" type="ORF">H5410_058647</name>
</gene>
<evidence type="ECO:0000259" key="1">
    <source>
        <dbReference type="PROSITE" id="PS50053"/>
    </source>
</evidence>
<dbReference type="Gene3D" id="3.10.20.90">
    <property type="entry name" value="Phosphatidylinositol 3-kinase Catalytic Subunit, Chain A, domain 1"/>
    <property type="match status" value="2"/>
</dbReference>
<dbReference type="Proteomes" id="UP000824120">
    <property type="component" value="Chromosome 11"/>
</dbReference>
<dbReference type="PROSITE" id="PS50053">
    <property type="entry name" value="UBIQUITIN_2"/>
    <property type="match status" value="1"/>
</dbReference>
<dbReference type="EMBL" id="JACXVP010000011">
    <property type="protein sequence ID" value="KAG5578513.1"/>
    <property type="molecule type" value="Genomic_DNA"/>
</dbReference>
<keyword evidence="3" id="KW-1185">Reference proteome</keyword>
<evidence type="ECO:0000313" key="3">
    <source>
        <dbReference type="Proteomes" id="UP000824120"/>
    </source>
</evidence>
<protein>
    <recommendedName>
        <fullName evidence="1">Ubiquitin-like domain-containing protein</fullName>
    </recommendedName>
</protein>
<dbReference type="CDD" id="cd17039">
    <property type="entry name" value="Ubl_ubiquitin_like"/>
    <property type="match status" value="1"/>
</dbReference>
<sequence>MVGPEDTIAAVKAYIQEKSGLYFNKLKLLLNENATVLKDNAQTLSSLGIGRGFALILRYVFPVYKVVGLKPGDKVFKLRVKPGHTVGDVKAGIQKKTDIPLKEITCNGRTLEDHELMTNIRRPRGGW</sequence>
<dbReference type="InterPro" id="IPR029071">
    <property type="entry name" value="Ubiquitin-like_domsf"/>
</dbReference>
<reference evidence="2 3" key="1">
    <citation type="submission" date="2020-09" db="EMBL/GenBank/DDBJ databases">
        <title>De no assembly of potato wild relative species, Solanum commersonii.</title>
        <authorList>
            <person name="Cho K."/>
        </authorList>
    </citation>
    <scope>NUCLEOTIDE SEQUENCE [LARGE SCALE GENOMIC DNA]</scope>
    <source>
        <strain evidence="2">LZ3.2</strain>
        <tissue evidence="2">Leaf</tissue>
    </source>
</reference>
<dbReference type="InterPro" id="IPR000626">
    <property type="entry name" value="Ubiquitin-like_dom"/>
</dbReference>
<accession>A0A9J5WRQ2</accession>
<evidence type="ECO:0000313" key="2">
    <source>
        <dbReference type="EMBL" id="KAG5578513.1"/>
    </source>
</evidence>